<proteinExistence type="predicted"/>
<organism evidence="2 3">
    <name type="scientific">Acetobacter lambici</name>
    <dbReference type="NCBI Taxonomy" id="1332824"/>
    <lineage>
        <taxon>Bacteria</taxon>
        <taxon>Pseudomonadati</taxon>
        <taxon>Pseudomonadota</taxon>
        <taxon>Alphaproteobacteria</taxon>
        <taxon>Acetobacterales</taxon>
        <taxon>Acetobacteraceae</taxon>
        <taxon>Acetobacter</taxon>
    </lineage>
</organism>
<feature type="domain" description="UspA" evidence="1">
    <location>
        <begin position="61"/>
        <end position="128"/>
    </location>
</feature>
<evidence type="ECO:0000313" key="3">
    <source>
        <dbReference type="Proteomes" id="UP001523528"/>
    </source>
</evidence>
<protein>
    <submittedName>
        <fullName evidence="2">Universal stress protein</fullName>
    </submittedName>
</protein>
<dbReference type="SUPFAM" id="SSF52402">
    <property type="entry name" value="Adenine nucleotide alpha hydrolases-like"/>
    <property type="match status" value="1"/>
</dbReference>
<name>A0ABT1F1M4_9PROT</name>
<dbReference type="Gene3D" id="3.40.50.12370">
    <property type="match status" value="1"/>
</dbReference>
<dbReference type="EMBL" id="JAMYZZ010000021">
    <property type="protein sequence ID" value="MCP1259117.1"/>
    <property type="molecule type" value="Genomic_DNA"/>
</dbReference>
<dbReference type="InterPro" id="IPR006016">
    <property type="entry name" value="UspA"/>
</dbReference>
<dbReference type="Proteomes" id="UP001523528">
    <property type="component" value="Unassembled WGS sequence"/>
</dbReference>
<sequence length="131" mass="14269">MAPPTPLPTFGQHPVVAWQDTPNLIRAVNAAWPLLRTARHVTILVGEHQPNAVPDPALLAQLRASGVAVTLERFVLTEQSVGEQIRTRATQAGADLLVMGAYGRPHFIEWLFGGPTVDLLAHATWPILTHH</sequence>
<reference evidence="2 3" key="1">
    <citation type="submission" date="2022-06" db="EMBL/GenBank/DDBJ databases">
        <title>Acetobacer genomes from food samples.</title>
        <authorList>
            <person name="Sombolestani A."/>
        </authorList>
    </citation>
    <scope>NUCLEOTIDE SEQUENCE [LARGE SCALE GENOMIC DNA]</scope>
    <source>
        <strain evidence="2 3">R-83285</strain>
    </source>
</reference>
<dbReference type="RefSeq" id="WP_242012611.1">
    <property type="nucleotide sequence ID" value="NZ_JAMYZY010000021.1"/>
</dbReference>
<accession>A0ABT1F1M4</accession>
<keyword evidence="3" id="KW-1185">Reference proteome</keyword>
<dbReference type="Pfam" id="PF00582">
    <property type="entry name" value="Usp"/>
    <property type="match status" value="1"/>
</dbReference>
<gene>
    <name evidence="2" type="ORF">NKW50_10995</name>
</gene>
<evidence type="ECO:0000313" key="2">
    <source>
        <dbReference type="EMBL" id="MCP1259117.1"/>
    </source>
</evidence>
<evidence type="ECO:0000259" key="1">
    <source>
        <dbReference type="Pfam" id="PF00582"/>
    </source>
</evidence>
<comment type="caution">
    <text evidence="2">The sequence shown here is derived from an EMBL/GenBank/DDBJ whole genome shotgun (WGS) entry which is preliminary data.</text>
</comment>